<keyword evidence="7 9" id="KW-0496">Mitochondrion</keyword>
<comment type="subcellular location">
    <subcellularLocation>
        <location evidence="1 9">Mitochondrion inner membrane</location>
    </subcellularLocation>
</comment>
<evidence type="ECO:0000256" key="7">
    <source>
        <dbReference type="ARBA" id="ARBA00023128"/>
    </source>
</evidence>
<dbReference type="GeneID" id="28726327"/>
<name>A0A120K2Y4_9SACH</name>
<dbReference type="OrthoDB" id="14603at2759"/>
<comment type="similarity">
    <text evidence="2 9">Belongs to the COX20 family.</text>
</comment>
<comment type="function">
    <text evidence="9">Involved in the assembly of the cytochrome c oxidase complex.</text>
</comment>
<keyword evidence="12" id="KW-1185">Reference proteome</keyword>
<dbReference type="AlphaFoldDB" id="A0A120K2Y4"/>
<evidence type="ECO:0000256" key="8">
    <source>
        <dbReference type="ARBA" id="ARBA00023136"/>
    </source>
</evidence>
<dbReference type="InterPro" id="IPR022533">
    <property type="entry name" value="Cox20"/>
</dbReference>
<dbReference type="RefSeq" id="XP_017989946.1">
    <property type="nucleotide sequence ID" value="XM_018134457.1"/>
</dbReference>
<dbReference type="PANTHER" id="PTHR31586">
    <property type="entry name" value="CYTOCHROME C OXIDASE PROTEIN 20"/>
    <property type="match status" value="1"/>
</dbReference>
<evidence type="ECO:0000256" key="3">
    <source>
        <dbReference type="ARBA" id="ARBA00017689"/>
    </source>
</evidence>
<keyword evidence="6" id="KW-1133">Transmembrane helix</keyword>
<dbReference type="GO" id="GO:0033617">
    <property type="term" value="P:mitochondrial respiratory chain complex IV assembly"/>
    <property type="evidence" value="ECO:0007669"/>
    <property type="project" value="InterPro"/>
</dbReference>
<evidence type="ECO:0000313" key="12">
    <source>
        <dbReference type="Proteomes" id="UP000243052"/>
    </source>
</evidence>
<dbReference type="Pfam" id="PF12597">
    <property type="entry name" value="Cox20"/>
    <property type="match status" value="1"/>
</dbReference>
<dbReference type="STRING" id="45286.A0A120K2Y4"/>
<dbReference type="EMBL" id="CP014248">
    <property type="protein sequence ID" value="AMD22950.1"/>
    <property type="molecule type" value="Genomic_DNA"/>
</dbReference>
<proteinExistence type="inferred from homology"/>
<keyword evidence="5 9" id="KW-0999">Mitochondrion inner membrane</keyword>
<evidence type="ECO:0000256" key="9">
    <source>
        <dbReference type="PIRNR" id="PIRNR007871"/>
    </source>
</evidence>
<organism evidence="11 12">
    <name type="scientific">Eremothecium sinecaudum</name>
    <dbReference type="NCBI Taxonomy" id="45286"/>
    <lineage>
        <taxon>Eukaryota</taxon>
        <taxon>Fungi</taxon>
        <taxon>Dikarya</taxon>
        <taxon>Ascomycota</taxon>
        <taxon>Saccharomycotina</taxon>
        <taxon>Saccharomycetes</taxon>
        <taxon>Saccharomycetales</taxon>
        <taxon>Saccharomycetaceae</taxon>
        <taxon>Eremothecium</taxon>
    </lineage>
</organism>
<accession>A0A120K2Y4</accession>
<gene>
    <name evidence="11" type="ORF">AW171_hschr85021</name>
</gene>
<keyword evidence="4" id="KW-0812">Transmembrane</keyword>
<evidence type="ECO:0000256" key="1">
    <source>
        <dbReference type="ARBA" id="ARBA00004273"/>
    </source>
</evidence>
<dbReference type="PANTHER" id="PTHR31586:SF1">
    <property type="entry name" value="CYTOCHROME C OXIDASE ASSEMBLY PROTEIN COX20, MITOCHONDRIAL"/>
    <property type="match status" value="1"/>
</dbReference>
<keyword evidence="8 9" id="KW-0472">Membrane</keyword>
<feature type="compositionally biased region" description="Low complexity" evidence="10">
    <location>
        <begin position="16"/>
        <end position="29"/>
    </location>
</feature>
<evidence type="ECO:0000313" key="11">
    <source>
        <dbReference type="EMBL" id="AMD22950.1"/>
    </source>
</evidence>
<sequence>MVWFFSRSSKDEHENSNTSSSASEVFASSMENQEQPTNYVRGQKLLLEDTKPRFDTSTSMGKYAKQQERATLRDAWDSLTWEDFTVDKLTSIPCFRQAGLTGFCSMFVIGSVMFLYHKNPSKASNWAFGGLMLGSIVGWEQCRVKRLRSFQTAQMAKRVVAAKERPMLDKHTNDHSVKSIMSRDADNGASSGGKPWYKFW</sequence>
<evidence type="ECO:0000256" key="10">
    <source>
        <dbReference type="SAM" id="MobiDB-lite"/>
    </source>
</evidence>
<protein>
    <recommendedName>
        <fullName evidence="3 9">Cytochrome c oxidase assembly protein COX20, mitochondrial</fullName>
    </recommendedName>
</protein>
<feature type="region of interest" description="Disordered" evidence="10">
    <location>
        <begin position="1"/>
        <end position="36"/>
    </location>
</feature>
<evidence type="ECO:0000256" key="2">
    <source>
        <dbReference type="ARBA" id="ARBA00009575"/>
    </source>
</evidence>
<evidence type="ECO:0000256" key="6">
    <source>
        <dbReference type="ARBA" id="ARBA00022989"/>
    </source>
</evidence>
<evidence type="ECO:0000256" key="4">
    <source>
        <dbReference type="ARBA" id="ARBA00022692"/>
    </source>
</evidence>
<dbReference type="GO" id="GO:0005743">
    <property type="term" value="C:mitochondrial inner membrane"/>
    <property type="evidence" value="ECO:0007669"/>
    <property type="project" value="UniProtKB-SubCell"/>
</dbReference>
<dbReference type="PIRSF" id="PIRSF007871">
    <property type="entry name" value="Cox20"/>
    <property type="match status" value="1"/>
</dbReference>
<evidence type="ECO:0000256" key="5">
    <source>
        <dbReference type="ARBA" id="ARBA00022792"/>
    </source>
</evidence>
<reference evidence="11 12" key="1">
    <citation type="submission" date="2016-01" db="EMBL/GenBank/DDBJ databases">
        <title>Genome sequence of the yeast Holleya sinecauda.</title>
        <authorList>
            <person name="Dietrich F.S."/>
        </authorList>
    </citation>
    <scope>NUCLEOTIDE SEQUENCE [LARGE SCALE GENOMIC DNA]</scope>
    <source>
        <strain evidence="11 12">ATCC 58844</strain>
    </source>
</reference>
<dbReference type="Proteomes" id="UP000243052">
    <property type="component" value="Chromosome viii"/>
</dbReference>